<proteinExistence type="predicted"/>
<organism evidence="1 2">
    <name type="scientific">Vitis vinifera</name>
    <name type="common">Grape</name>
    <dbReference type="NCBI Taxonomy" id="29760"/>
    <lineage>
        <taxon>Eukaryota</taxon>
        <taxon>Viridiplantae</taxon>
        <taxon>Streptophyta</taxon>
        <taxon>Embryophyta</taxon>
        <taxon>Tracheophyta</taxon>
        <taxon>Spermatophyta</taxon>
        <taxon>Magnoliopsida</taxon>
        <taxon>eudicotyledons</taxon>
        <taxon>Gunneridae</taxon>
        <taxon>Pentapetalae</taxon>
        <taxon>rosids</taxon>
        <taxon>Vitales</taxon>
        <taxon>Vitaceae</taxon>
        <taxon>Viteae</taxon>
        <taxon>Vitis</taxon>
    </lineage>
</organism>
<reference evidence="1 2" key="1">
    <citation type="journal article" date="2018" name="PLoS Genet.">
        <title>Population sequencing reveals clonal diversity and ancestral inbreeding in the grapevine cultivar Chardonnay.</title>
        <authorList>
            <person name="Roach M.J."/>
            <person name="Johnson D.L."/>
            <person name="Bohlmann J."/>
            <person name="van Vuuren H.J."/>
            <person name="Jones S.J."/>
            <person name="Pretorius I.S."/>
            <person name="Schmidt S.A."/>
            <person name="Borneman A.R."/>
        </authorList>
    </citation>
    <scope>NUCLEOTIDE SEQUENCE [LARGE SCALE GENOMIC DNA]</scope>
    <source>
        <strain evidence="2">cv. Chardonnay</strain>
        <tissue evidence="1">Leaf</tissue>
    </source>
</reference>
<dbReference type="AlphaFoldDB" id="A0A438F1Z3"/>
<protein>
    <submittedName>
        <fullName evidence="1">Uncharacterized protein</fullName>
    </submittedName>
</protein>
<accession>A0A438F1Z3</accession>
<evidence type="ECO:0000313" key="1">
    <source>
        <dbReference type="EMBL" id="RVW54039.1"/>
    </source>
</evidence>
<name>A0A438F1Z3_VITVI</name>
<comment type="caution">
    <text evidence="1">The sequence shown here is derived from an EMBL/GenBank/DDBJ whole genome shotgun (WGS) entry which is preliminary data.</text>
</comment>
<dbReference type="EMBL" id="QGNW01001134">
    <property type="protein sequence ID" value="RVW54039.1"/>
    <property type="molecule type" value="Genomic_DNA"/>
</dbReference>
<gene>
    <name evidence="1" type="ORF">CK203_080412</name>
</gene>
<sequence length="96" mass="10999">MDGWMHVKEAICISFLPCFLLEISPLKVFVLGLCWNREIGFWGFRAVFVGMESLTEGVNKLNISDSSLKKNRIQVSNTKNPSSFTLISPRYFLFSF</sequence>
<evidence type="ECO:0000313" key="2">
    <source>
        <dbReference type="Proteomes" id="UP000288805"/>
    </source>
</evidence>
<dbReference type="Proteomes" id="UP000288805">
    <property type="component" value="Unassembled WGS sequence"/>
</dbReference>